<dbReference type="Proteomes" id="UP000014155">
    <property type="component" value="Unassembled WGS sequence"/>
</dbReference>
<dbReference type="eggNOG" id="COG1918">
    <property type="taxonomic scope" value="Bacteria"/>
</dbReference>
<dbReference type="InterPro" id="IPR038157">
    <property type="entry name" value="FeoA_core_dom"/>
</dbReference>
<feature type="domain" description="Ferrous iron transporter FeoA-like" evidence="2">
    <location>
        <begin position="6"/>
        <end position="78"/>
    </location>
</feature>
<keyword evidence="1" id="KW-0408">Iron</keyword>
<dbReference type="RefSeq" id="WP_004623788.1">
    <property type="nucleotide sequence ID" value="NZ_AORV01000018.1"/>
</dbReference>
<comment type="caution">
    <text evidence="3">The sequence shown here is derived from an EMBL/GenBank/DDBJ whole genome shotgun (WGS) entry which is preliminary data.</text>
</comment>
<dbReference type="InterPro" id="IPR052713">
    <property type="entry name" value="FeoA"/>
</dbReference>
<protein>
    <submittedName>
        <fullName evidence="3">Fe2+ transport system protein A</fullName>
    </submittedName>
</protein>
<dbReference type="Gene3D" id="2.30.30.90">
    <property type="match status" value="1"/>
</dbReference>
<proteinExistence type="predicted"/>
<reference evidence="3 4" key="1">
    <citation type="journal article" date="2013" name="Genome Announc.">
        <title>Draft Genome Sequence of the Cellulolytic, Mesophilic, Anaerobic Bacterium Clostridium termitidis Strain CT1112 (DSM 5398).</title>
        <authorList>
            <person name="Lal S."/>
            <person name="Ramachandran U."/>
            <person name="Zhang X."/>
            <person name="Munir R."/>
            <person name="Sparling R."/>
            <person name="Levin D.B."/>
        </authorList>
    </citation>
    <scope>NUCLEOTIDE SEQUENCE [LARGE SCALE GENOMIC DNA]</scope>
    <source>
        <strain evidence="3 4">CT1112</strain>
    </source>
</reference>
<dbReference type="Pfam" id="PF04023">
    <property type="entry name" value="FeoA"/>
    <property type="match status" value="1"/>
</dbReference>
<organism evidence="3 4">
    <name type="scientific">Ruminiclostridium cellobioparum subsp. termitidis CT1112</name>
    <dbReference type="NCBI Taxonomy" id="1195236"/>
    <lineage>
        <taxon>Bacteria</taxon>
        <taxon>Bacillati</taxon>
        <taxon>Bacillota</taxon>
        <taxon>Clostridia</taxon>
        <taxon>Eubacteriales</taxon>
        <taxon>Oscillospiraceae</taxon>
        <taxon>Ruminiclostridium</taxon>
    </lineage>
</organism>
<dbReference type="EMBL" id="AORV01000018">
    <property type="protein sequence ID" value="EMS73476.1"/>
    <property type="molecule type" value="Genomic_DNA"/>
</dbReference>
<evidence type="ECO:0000256" key="1">
    <source>
        <dbReference type="ARBA" id="ARBA00023004"/>
    </source>
</evidence>
<gene>
    <name evidence="3" type="ORF">CTER_0499</name>
</gene>
<evidence type="ECO:0000313" key="4">
    <source>
        <dbReference type="Proteomes" id="UP000014155"/>
    </source>
</evidence>
<evidence type="ECO:0000259" key="2">
    <source>
        <dbReference type="SMART" id="SM00899"/>
    </source>
</evidence>
<dbReference type="InterPro" id="IPR007167">
    <property type="entry name" value="Fe-transptr_FeoA-like"/>
</dbReference>
<dbReference type="PANTHER" id="PTHR42954">
    <property type="entry name" value="FE(2+) TRANSPORT PROTEIN A"/>
    <property type="match status" value="1"/>
</dbReference>
<dbReference type="SMART" id="SM00899">
    <property type="entry name" value="FeoA"/>
    <property type="match status" value="1"/>
</dbReference>
<keyword evidence="4" id="KW-1185">Reference proteome</keyword>
<dbReference type="STRING" id="1195236.CTER_0499"/>
<sequence length="79" mass="8622">MGEKYIQLNSLPLGKKGKVKVLTSEGTIRRRMLDLGLIADTEVEALQKSPSGDPVAYHIRGAVIALRSEEASQIFIEAL</sequence>
<dbReference type="PANTHER" id="PTHR42954:SF2">
    <property type="entry name" value="FE(2+) TRANSPORT PROTEIN A"/>
    <property type="match status" value="1"/>
</dbReference>
<evidence type="ECO:0000313" key="3">
    <source>
        <dbReference type="EMBL" id="EMS73476.1"/>
    </source>
</evidence>
<dbReference type="AlphaFoldDB" id="S0FT20"/>
<dbReference type="PATRIC" id="fig|1195236.3.peg.817"/>
<name>S0FT20_RUMCE</name>
<accession>S0FT20</accession>
<dbReference type="InterPro" id="IPR008988">
    <property type="entry name" value="Transcriptional_repressor_C"/>
</dbReference>
<dbReference type="SUPFAM" id="SSF50037">
    <property type="entry name" value="C-terminal domain of transcriptional repressors"/>
    <property type="match status" value="1"/>
</dbReference>
<dbReference type="GO" id="GO:0046914">
    <property type="term" value="F:transition metal ion binding"/>
    <property type="evidence" value="ECO:0007669"/>
    <property type="project" value="InterPro"/>
</dbReference>